<proteinExistence type="predicted"/>
<protein>
    <submittedName>
        <fullName evidence="1">Uncharacterized protein</fullName>
    </submittedName>
</protein>
<evidence type="ECO:0000313" key="1">
    <source>
        <dbReference type="EMBL" id="JAH85094.1"/>
    </source>
</evidence>
<accession>A0A0E9W3Z2</accession>
<reference evidence="1" key="2">
    <citation type="journal article" date="2015" name="Fish Shellfish Immunol.">
        <title>Early steps in the European eel (Anguilla anguilla)-Vibrio vulnificus interaction in the gills: Role of the RtxA13 toxin.</title>
        <authorList>
            <person name="Callol A."/>
            <person name="Pajuelo D."/>
            <person name="Ebbesson L."/>
            <person name="Teles M."/>
            <person name="MacKenzie S."/>
            <person name="Amaro C."/>
        </authorList>
    </citation>
    <scope>NUCLEOTIDE SEQUENCE</scope>
</reference>
<dbReference type="EMBL" id="GBXM01023483">
    <property type="protein sequence ID" value="JAH85094.1"/>
    <property type="molecule type" value="Transcribed_RNA"/>
</dbReference>
<name>A0A0E9W3Z2_ANGAN</name>
<dbReference type="AlphaFoldDB" id="A0A0E9W3Z2"/>
<organism evidence="1">
    <name type="scientific">Anguilla anguilla</name>
    <name type="common">European freshwater eel</name>
    <name type="synonym">Muraena anguilla</name>
    <dbReference type="NCBI Taxonomy" id="7936"/>
    <lineage>
        <taxon>Eukaryota</taxon>
        <taxon>Metazoa</taxon>
        <taxon>Chordata</taxon>
        <taxon>Craniata</taxon>
        <taxon>Vertebrata</taxon>
        <taxon>Euteleostomi</taxon>
        <taxon>Actinopterygii</taxon>
        <taxon>Neopterygii</taxon>
        <taxon>Teleostei</taxon>
        <taxon>Anguilliformes</taxon>
        <taxon>Anguillidae</taxon>
        <taxon>Anguilla</taxon>
    </lineage>
</organism>
<reference evidence="1" key="1">
    <citation type="submission" date="2014-11" db="EMBL/GenBank/DDBJ databases">
        <authorList>
            <person name="Amaro Gonzalez C."/>
        </authorList>
    </citation>
    <scope>NUCLEOTIDE SEQUENCE</scope>
</reference>
<sequence>MALWVSMTVTGNSQNGNYDLAPYFDKMIKAGYS</sequence>